<dbReference type="Proteomes" id="UP001595851">
    <property type="component" value="Unassembled WGS sequence"/>
</dbReference>
<name>A0ABV8G2C2_9ACTN</name>
<dbReference type="RefSeq" id="WP_379528227.1">
    <property type="nucleotide sequence ID" value="NZ_JBHSBI010000005.1"/>
</dbReference>
<protein>
    <submittedName>
        <fullName evidence="1">Uncharacterized protein</fullName>
    </submittedName>
</protein>
<evidence type="ECO:0000313" key="2">
    <source>
        <dbReference type="Proteomes" id="UP001595851"/>
    </source>
</evidence>
<gene>
    <name evidence="1" type="ORF">ACFOY2_13015</name>
</gene>
<organism evidence="1 2">
    <name type="scientific">Nonomuraea purpurea</name>
    <dbReference type="NCBI Taxonomy" id="1849276"/>
    <lineage>
        <taxon>Bacteria</taxon>
        <taxon>Bacillati</taxon>
        <taxon>Actinomycetota</taxon>
        <taxon>Actinomycetes</taxon>
        <taxon>Streptosporangiales</taxon>
        <taxon>Streptosporangiaceae</taxon>
        <taxon>Nonomuraea</taxon>
    </lineage>
</organism>
<proteinExistence type="predicted"/>
<keyword evidence="2" id="KW-1185">Reference proteome</keyword>
<sequence>MAQPIKAITERSGISHFFGVADVGVIEGNFEDETTIWHIGDPDPEWFMVGPNGVTFSIEGEAKAYVRYELWDTQPPPIDPSWRSWEGQIYLASGRIVAVSYYDEADYYTPFDLGRQATNWLVRISAKTPTNDTDPEFPSKIYRASLFKLQFWTTGRGARLQ</sequence>
<accession>A0ABV8G2C2</accession>
<dbReference type="EMBL" id="JBHSBI010000005">
    <property type="protein sequence ID" value="MFC4008147.1"/>
    <property type="molecule type" value="Genomic_DNA"/>
</dbReference>
<comment type="caution">
    <text evidence="1">The sequence shown here is derived from an EMBL/GenBank/DDBJ whole genome shotgun (WGS) entry which is preliminary data.</text>
</comment>
<evidence type="ECO:0000313" key="1">
    <source>
        <dbReference type="EMBL" id="MFC4008147.1"/>
    </source>
</evidence>
<reference evidence="2" key="1">
    <citation type="journal article" date="2019" name="Int. J. Syst. Evol. Microbiol.">
        <title>The Global Catalogue of Microorganisms (GCM) 10K type strain sequencing project: providing services to taxonomists for standard genome sequencing and annotation.</title>
        <authorList>
            <consortium name="The Broad Institute Genomics Platform"/>
            <consortium name="The Broad Institute Genome Sequencing Center for Infectious Disease"/>
            <person name="Wu L."/>
            <person name="Ma J."/>
        </authorList>
    </citation>
    <scope>NUCLEOTIDE SEQUENCE [LARGE SCALE GENOMIC DNA]</scope>
    <source>
        <strain evidence="2">TBRC 1276</strain>
    </source>
</reference>